<comment type="caution">
    <text evidence="9">The sequence shown here is derived from an EMBL/GenBank/DDBJ whole genome shotgun (WGS) entry which is preliminary data.</text>
</comment>
<dbReference type="PANTHER" id="PTHR30319">
    <property type="entry name" value="PHENYLACETIC ACID REGULATOR-RELATED TRANSCRIPTIONAL REPRESSOR"/>
    <property type="match status" value="1"/>
</dbReference>
<dbReference type="SUPFAM" id="SSF143430">
    <property type="entry name" value="TTP0101/SSO1404-like"/>
    <property type="match status" value="1"/>
</dbReference>
<proteinExistence type="predicted"/>
<dbReference type="EMBL" id="MHIY01000019">
    <property type="protein sequence ID" value="OGY59735.1"/>
    <property type="molecule type" value="Genomic_DNA"/>
</dbReference>
<dbReference type="GO" id="GO:0043571">
    <property type="term" value="P:maintenance of CRISPR repeat elements"/>
    <property type="evidence" value="ECO:0007669"/>
    <property type="project" value="InterPro"/>
</dbReference>
<evidence type="ECO:0000256" key="7">
    <source>
        <dbReference type="SAM" id="Phobius"/>
    </source>
</evidence>
<keyword evidence="2" id="KW-0479">Metal-binding</keyword>
<dbReference type="Gene3D" id="3.30.70.2650">
    <property type="match status" value="1"/>
</dbReference>
<dbReference type="AlphaFoldDB" id="A0A1G1Z552"/>
<evidence type="ECO:0000256" key="3">
    <source>
        <dbReference type="ARBA" id="ARBA00022759"/>
    </source>
</evidence>
<dbReference type="PANTHER" id="PTHR30319:SF1">
    <property type="entry name" value="TRANSCRIPTIONAL REPRESSOR PAAX"/>
    <property type="match status" value="1"/>
</dbReference>
<accession>A0A1G1Z552</accession>
<dbReference type="InterPro" id="IPR021127">
    <property type="entry name" value="CRISPR_associated_Cas2"/>
</dbReference>
<keyword evidence="3 9" id="KW-0255">Endonuclease</keyword>
<evidence type="ECO:0000256" key="5">
    <source>
        <dbReference type="ARBA" id="ARBA00022842"/>
    </source>
</evidence>
<organism evidence="9 10">
    <name type="scientific">Candidatus Colwellbacteria bacterium RIFCSPLOWO2_01_FULL_48_10</name>
    <dbReference type="NCBI Taxonomy" id="1797690"/>
    <lineage>
        <taxon>Bacteria</taxon>
        <taxon>Candidatus Colwelliibacteriota</taxon>
    </lineage>
</organism>
<evidence type="ECO:0000256" key="4">
    <source>
        <dbReference type="ARBA" id="ARBA00022801"/>
    </source>
</evidence>
<feature type="transmembrane region" description="Helical" evidence="7">
    <location>
        <begin position="22"/>
        <end position="51"/>
    </location>
</feature>
<sequence length="197" mass="22817">MINRNSEVSAVVASTVKDISRYIVIGAAAGLVLTSPFAGQALIGALGDYFIEKHRLKIKEINSRTLSQSVYYLNKRKLINIQNVGGKKIITLTQKGKKRKLAYDLENMKINKQTKWDGKWRILMFDIPEKIRVARDSFRTKLRQLGFVRFQQSVWICPYPCENEIDFIGELFRIRSHLNLITANIENDQLIRRKFDL</sequence>
<dbReference type="Pfam" id="PF20803">
    <property type="entry name" value="PaaX_M"/>
    <property type="match status" value="1"/>
</dbReference>
<name>A0A1G1Z552_9BACT</name>
<evidence type="ECO:0000313" key="9">
    <source>
        <dbReference type="EMBL" id="OGY59735.1"/>
    </source>
</evidence>
<keyword evidence="7" id="KW-1133">Transmembrane helix</keyword>
<reference evidence="9 10" key="1">
    <citation type="journal article" date="2016" name="Nat. Commun.">
        <title>Thousands of microbial genomes shed light on interconnected biogeochemical processes in an aquifer system.</title>
        <authorList>
            <person name="Anantharaman K."/>
            <person name="Brown C.T."/>
            <person name="Hug L.A."/>
            <person name="Sharon I."/>
            <person name="Castelle C.J."/>
            <person name="Probst A.J."/>
            <person name="Thomas B.C."/>
            <person name="Singh A."/>
            <person name="Wilkins M.J."/>
            <person name="Karaoz U."/>
            <person name="Brodie E.L."/>
            <person name="Williams K.H."/>
            <person name="Hubbard S.S."/>
            <person name="Banfield J.F."/>
        </authorList>
    </citation>
    <scope>NUCLEOTIDE SEQUENCE [LARGE SCALE GENOMIC DNA]</scope>
</reference>
<evidence type="ECO:0000256" key="2">
    <source>
        <dbReference type="ARBA" id="ARBA00022723"/>
    </source>
</evidence>
<protein>
    <submittedName>
        <fullName evidence="9">CRISPR-associated endonuclease Cas2</fullName>
    </submittedName>
</protein>
<dbReference type="GO" id="GO:0006351">
    <property type="term" value="P:DNA-templated transcription"/>
    <property type="evidence" value="ECO:0007669"/>
    <property type="project" value="TreeGrafter"/>
</dbReference>
<keyword evidence="6" id="KW-0051">Antiviral defense</keyword>
<keyword evidence="7" id="KW-0812">Transmembrane</keyword>
<evidence type="ECO:0000256" key="1">
    <source>
        <dbReference type="ARBA" id="ARBA00022722"/>
    </source>
</evidence>
<dbReference type="NCBIfam" id="TIGR01573">
    <property type="entry name" value="cas2"/>
    <property type="match status" value="1"/>
</dbReference>
<dbReference type="InterPro" id="IPR048846">
    <property type="entry name" value="PaaX-like_central"/>
</dbReference>
<evidence type="ECO:0000259" key="8">
    <source>
        <dbReference type="Pfam" id="PF20803"/>
    </source>
</evidence>
<keyword evidence="1" id="KW-0540">Nuclease</keyword>
<dbReference type="Proteomes" id="UP000178744">
    <property type="component" value="Unassembled WGS sequence"/>
</dbReference>
<evidence type="ECO:0000256" key="6">
    <source>
        <dbReference type="ARBA" id="ARBA00023118"/>
    </source>
</evidence>
<keyword evidence="5" id="KW-0460">Magnesium</keyword>
<feature type="domain" description="Transcriptional repressor PaaX-like central Cas2-like" evidence="8">
    <location>
        <begin position="114"/>
        <end position="186"/>
    </location>
</feature>
<dbReference type="GO" id="GO:0004521">
    <property type="term" value="F:RNA endonuclease activity"/>
    <property type="evidence" value="ECO:0007669"/>
    <property type="project" value="InterPro"/>
</dbReference>
<gene>
    <name evidence="9" type="ORF">A3B23_01380</name>
</gene>
<evidence type="ECO:0000313" key="10">
    <source>
        <dbReference type="Proteomes" id="UP000178744"/>
    </source>
</evidence>
<keyword evidence="7" id="KW-0472">Membrane</keyword>
<keyword evidence="4" id="KW-0378">Hydrolase</keyword>